<name>A0A4C1W8C7_EUMVA</name>
<reference evidence="2 3" key="1">
    <citation type="journal article" date="2019" name="Commun. Biol.">
        <title>The bagworm genome reveals a unique fibroin gene that provides high tensile strength.</title>
        <authorList>
            <person name="Kono N."/>
            <person name="Nakamura H."/>
            <person name="Ohtoshi R."/>
            <person name="Tomita M."/>
            <person name="Numata K."/>
            <person name="Arakawa K."/>
        </authorList>
    </citation>
    <scope>NUCLEOTIDE SEQUENCE [LARGE SCALE GENOMIC DNA]</scope>
</reference>
<comment type="caution">
    <text evidence="2">The sequence shown here is derived from an EMBL/GenBank/DDBJ whole genome shotgun (WGS) entry which is preliminary data.</text>
</comment>
<evidence type="ECO:0000256" key="1">
    <source>
        <dbReference type="SAM" id="MobiDB-lite"/>
    </source>
</evidence>
<proteinExistence type="predicted"/>
<feature type="compositionally biased region" description="Polar residues" evidence="1">
    <location>
        <begin position="55"/>
        <end position="69"/>
    </location>
</feature>
<protein>
    <submittedName>
        <fullName evidence="2">Uncharacterized protein</fullName>
    </submittedName>
</protein>
<evidence type="ECO:0000313" key="2">
    <source>
        <dbReference type="EMBL" id="GBP47618.1"/>
    </source>
</evidence>
<dbReference type="EMBL" id="BGZK01000505">
    <property type="protein sequence ID" value="GBP47618.1"/>
    <property type="molecule type" value="Genomic_DNA"/>
</dbReference>
<evidence type="ECO:0000313" key="3">
    <source>
        <dbReference type="Proteomes" id="UP000299102"/>
    </source>
</evidence>
<feature type="region of interest" description="Disordered" evidence="1">
    <location>
        <begin position="1"/>
        <end position="20"/>
    </location>
</feature>
<organism evidence="2 3">
    <name type="scientific">Eumeta variegata</name>
    <name type="common">Bagworm moth</name>
    <name type="synonym">Eumeta japonica</name>
    <dbReference type="NCBI Taxonomy" id="151549"/>
    <lineage>
        <taxon>Eukaryota</taxon>
        <taxon>Metazoa</taxon>
        <taxon>Ecdysozoa</taxon>
        <taxon>Arthropoda</taxon>
        <taxon>Hexapoda</taxon>
        <taxon>Insecta</taxon>
        <taxon>Pterygota</taxon>
        <taxon>Neoptera</taxon>
        <taxon>Endopterygota</taxon>
        <taxon>Lepidoptera</taxon>
        <taxon>Glossata</taxon>
        <taxon>Ditrysia</taxon>
        <taxon>Tineoidea</taxon>
        <taxon>Psychidae</taxon>
        <taxon>Oiketicinae</taxon>
        <taxon>Eumeta</taxon>
    </lineage>
</organism>
<gene>
    <name evidence="2" type="ORF">EVAR_30332_1</name>
</gene>
<keyword evidence="3" id="KW-1185">Reference proteome</keyword>
<dbReference type="AlphaFoldDB" id="A0A4C1W8C7"/>
<sequence>MAVNVGKTAALPTGRQRNMPNQLRLREQDVEWKSCVRYLVVHIDCSLHDTPSELCHTTDSGSQSETPARTQERRYSQGSANANHRGIRPVTGAMPVRLCRRRPDTITYLVPQYEKSPCGYQFPRHLIPRTGTKRQSRMELHAAFSLHYPSTAPSLPSTLVRSIRVGILGTKLCTSIDT</sequence>
<dbReference type="Proteomes" id="UP000299102">
    <property type="component" value="Unassembled WGS sequence"/>
</dbReference>
<accession>A0A4C1W8C7</accession>
<feature type="region of interest" description="Disordered" evidence="1">
    <location>
        <begin position="52"/>
        <end position="87"/>
    </location>
</feature>